<dbReference type="InterPro" id="IPR003759">
    <property type="entry name" value="Cbl-bd_cap"/>
</dbReference>
<dbReference type="AlphaFoldDB" id="A0A9X3MVU5"/>
<dbReference type="Gene3D" id="1.10.1240.10">
    <property type="entry name" value="Methionine synthase domain"/>
    <property type="match status" value="1"/>
</dbReference>
<evidence type="ECO:0000259" key="1">
    <source>
        <dbReference type="PROSITE" id="PS51332"/>
    </source>
</evidence>
<organism evidence="2 3">
    <name type="scientific">Solirubrobacter ginsenosidimutans</name>
    <dbReference type="NCBI Taxonomy" id="490573"/>
    <lineage>
        <taxon>Bacteria</taxon>
        <taxon>Bacillati</taxon>
        <taxon>Actinomycetota</taxon>
        <taxon>Thermoleophilia</taxon>
        <taxon>Solirubrobacterales</taxon>
        <taxon>Solirubrobacteraceae</taxon>
        <taxon>Solirubrobacter</taxon>
    </lineage>
</organism>
<dbReference type="GO" id="GO:0031419">
    <property type="term" value="F:cobalamin binding"/>
    <property type="evidence" value="ECO:0007669"/>
    <property type="project" value="InterPro"/>
</dbReference>
<dbReference type="GO" id="GO:0046872">
    <property type="term" value="F:metal ion binding"/>
    <property type="evidence" value="ECO:0007669"/>
    <property type="project" value="InterPro"/>
</dbReference>
<sequence length="225" mass="23752">MASSASVSLDEHRDAFLEGLLARDSARARLAVQAALDAGVPIPDVYLELLQPALREVGHRWAMGTLNVAEEHYATAVARSILDGLSRRVPRAPKDGRLAVVSGTPDELHELGTRMVADFLEADGWEVLLLGPGAPAHDVAELVESEQPEVVALSTATASVLHGVVELFGAVAALNPRPCIVAGGQFWTAETSAAALEFGADLVIHDPRDLVATLQERIPPPGLAE</sequence>
<dbReference type="InterPro" id="IPR006158">
    <property type="entry name" value="Cobalamin-bd"/>
</dbReference>
<gene>
    <name evidence="2" type="ORF">OM076_25295</name>
</gene>
<protein>
    <submittedName>
        <fullName evidence="2">Cobalamin-dependent protein</fullName>
    </submittedName>
</protein>
<evidence type="ECO:0000313" key="3">
    <source>
        <dbReference type="Proteomes" id="UP001149140"/>
    </source>
</evidence>
<dbReference type="PROSITE" id="PS51332">
    <property type="entry name" value="B12_BINDING"/>
    <property type="match status" value="1"/>
</dbReference>
<dbReference type="EMBL" id="JAPDOD010000026">
    <property type="protein sequence ID" value="MDA0163614.1"/>
    <property type="molecule type" value="Genomic_DNA"/>
</dbReference>
<dbReference type="Pfam" id="PF02310">
    <property type="entry name" value="B12-binding"/>
    <property type="match status" value="1"/>
</dbReference>
<dbReference type="Gene3D" id="3.40.50.280">
    <property type="entry name" value="Cobalamin-binding domain"/>
    <property type="match status" value="1"/>
</dbReference>
<comment type="caution">
    <text evidence="2">The sequence shown here is derived from an EMBL/GenBank/DDBJ whole genome shotgun (WGS) entry which is preliminary data.</text>
</comment>
<dbReference type="SUPFAM" id="SSF52242">
    <property type="entry name" value="Cobalamin (vitamin B12)-binding domain"/>
    <property type="match status" value="1"/>
</dbReference>
<evidence type="ECO:0000313" key="2">
    <source>
        <dbReference type="EMBL" id="MDA0163614.1"/>
    </source>
</evidence>
<dbReference type="Pfam" id="PF02607">
    <property type="entry name" value="B12-binding_2"/>
    <property type="match status" value="1"/>
</dbReference>
<keyword evidence="3" id="KW-1185">Reference proteome</keyword>
<accession>A0A9X3MVU5</accession>
<dbReference type="InterPro" id="IPR036594">
    <property type="entry name" value="Meth_synthase_dom"/>
</dbReference>
<dbReference type="InterPro" id="IPR036724">
    <property type="entry name" value="Cobalamin-bd_sf"/>
</dbReference>
<proteinExistence type="predicted"/>
<reference evidence="2" key="1">
    <citation type="submission" date="2022-10" db="EMBL/GenBank/DDBJ databases">
        <title>The WGS of Solirubrobacter ginsenosidimutans DSM 21036.</title>
        <authorList>
            <person name="Jiang Z."/>
        </authorList>
    </citation>
    <scope>NUCLEOTIDE SEQUENCE</scope>
    <source>
        <strain evidence="2">DSM 21036</strain>
    </source>
</reference>
<dbReference type="Proteomes" id="UP001149140">
    <property type="component" value="Unassembled WGS sequence"/>
</dbReference>
<name>A0A9X3MVU5_9ACTN</name>
<feature type="domain" description="B12-binding" evidence="1">
    <location>
        <begin position="96"/>
        <end position="225"/>
    </location>
</feature>